<keyword evidence="8" id="KW-0479">Metal-binding</keyword>
<dbReference type="SFLD" id="SFLDF00275">
    <property type="entry name" value="adenosine_C2_methyltransferase"/>
    <property type="match status" value="1"/>
</dbReference>
<feature type="signal peptide" evidence="12">
    <location>
        <begin position="1"/>
        <end position="25"/>
    </location>
</feature>
<reference evidence="14" key="1">
    <citation type="submission" date="2021-01" db="EMBL/GenBank/DDBJ databases">
        <authorList>
            <person name="Corre E."/>
            <person name="Pelletier E."/>
            <person name="Niang G."/>
            <person name="Scheremetjew M."/>
            <person name="Finn R."/>
            <person name="Kale V."/>
            <person name="Holt S."/>
            <person name="Cochrane G."/>
            <person name="Meng A."/>
            <person name="Brown T."/>
            <person name="Cohen L."/>
        </authorList>
    </citation>
    <scope>NUCLEOTIDE SEQUENCE</scope>
    <source>
        <strain evidence="14">10249 10 AB</strain>
    </source>
</reference>
<dbReference type="SFLD" id="SFLDS00029">
    <property type="entry name" value="Radical_SAM"/>
    <property type="match status" value="1"/>
</dbReference>
<evidence type="ECO:0000256" key="1">
    <source>
        <dbReference type="ARBA" id="ARBA00001966"/>
    </source>
</evidence>
<dbReference type="GO" id="GO:0030488">
    <property type="term" value="P:tRNA methylation"/>
    <property type="evidence" value="ECO:0007669"/>
    <property type="project" value="TreeGrafter"/>
</dbReference>
<keyword evidence="4" id="KW-0963">Cytoplasm</keyword>
<evidence type="ECO:0000256" key="8">
    <source>
        <dbReference type="ARBA" id="ARBA00022723"/>
    </source>
</evidence>
<evidence type="ECO:0000256" key="7">
    <source>
        <dbReference type="ARBA" id="ARBA00022691"/>
    </source>
</evidence>
<keyword evidence="12" id="KW-0732">Signal</keyword>
<dbReference type="PANTHER" id="PTHR30544">
    <property type="entry name" value="23S RRNA METHYLTRANSFERASE"/>
    <property type="match status" value="1"/>
</dbReference>
<dbReference type="SUPFAM" id="SSF102114">
    <property type="entry name" value="Radical SAM enzymes"/>
    <property type="match status" value="1"/>
</dbReference>
<evidence type="ECO:0000256" key="4">
    <source>
        <dbReference type="ARBA" id="ARBA00022490"/>
    </source>
</evidence>
<dbReference type="PANTHER" id="PTHR30544:SF5">
    <property type="entry name" value="RADICAL SAM CORE DOMAIN-CONTAINING PROTEIN"/>
    <property type="match status" value="1"/>
</dbReference>
<protein>
    <recommendedName>
        <fullName evidence="13">Radical SAM core domain-containing protein</fullName>
    </recommendedName>
</protein>
<keyword evidence="5" id="KW-0489">Methyltransferase</keyword>
<keyword evidence="10" id="KW-0411">Iron-sulfur</keyword>
<dbReference type="Gene3D" id="3.20.20.70">
    <property type="entry name" value="Aldolase class I"/>
    <property type="match status" value="1"/>
</dbReference>
<sequence length="538" mass="59182">MRRLFFLPVLAIALSCSSLPSVVLGWTSPSSSSSSSPVSSPTISHNSFHPATTNRIANNRRTTATTTTTTADPRCVSSRLLLSATIAGGDVLRLEEDSIAQHETERKDGDETTIPVSSLLSHSFEELAEHLGGTGRAKACWDCLRMGIDPVWYYGKQHNQEDEECMEQTGSPLLRGWSRKQVEERLAATSTRGSPTKLGEKTLGLLEQVGGEKVEKDVCKLTQISVSPDGTTKLLLQLVSDGLEVETVIIPWEDRGKSTLCVSSQVGCRQGCTFCSTGRMGKLRSLSTVEILAQMYWANKIYRLSLSEEESTNNNSSSSKKLYPIDNCVFMGMGEPADNAPAVVKAATMMADINLFRLAPRKITISTVAPNPGVFQELAEAPAVLAWSVHSSRDEIRRQLVPTTKHSMEELRDGLMETLRGRTKRLRNTMLEITLLDEINDSPEDAKHLADFCRSFYEGPAAIKGIKLTVNLIPWNDISASFGPASGYRQPKMERVRAYQKILGENGVLCYVRTTRGDEENAACGMLSTKKRQRKGDK</sequence>
<name>A0A7S4EGI8_9STRA</name>
<proteinExistence type="predicted"/>
<feature type="chain" id="PRO_5030707093" description="Radical SAM core domain-containing protein" evidence="12">
    <location>
        <begin position="26"/>
        <end position="538"/>
    </location>
</feature>
<evidence type="ECO:0000313" key="14">
    <source>
        <dbReference type="EMBL" id="CAE0711988.1"/>
    </source>
</evidence>
<dbReference type="PROSITE" id="PS51918">
    <property type="entry name" value="RADICAL_SAM"/>
    <property type="match status" value="1"/>
</dbReference>
<dbReference type="GO" id="GO:0051539">
    <property type="term" value="F:4 iron, 4 sulfur cluster binding"/>
    <property type="evidence" value="ECO:0007669"/>
    <property type="project" value="UniProtKB-KW"/>
</dbReference>
<comment type="cofactor">
    <cofactor evidence="1">
        <name>[4Fe-4S] cluster</name>
        <dbReference type="ChEBI" id="CHEBI:49883"/>
    </cofactor>
</comment>
<evidence type="ECO:0000256" key="11">
    <source>
        <dbReference type="SAM" id="MobiDB-lite"/>
    </source>
</evidence>
<organism evidence="14">
    <name type="scientific">Pseudo-nitzschia australis</name>
    <dbReference type="NCBI Taxonomy" id="44445"/>
    <lineage>
        <taxon>Eukaryota</taxon>
        <taxon>Sar</taxon>
        <taxon>Stramenopiles</taxon>
        <taxon>Ochrophyta</taxon>
        <taxon>Bacillariophyta</taxon>
        <taxon>Bacillariophyceae</taxon>
        <taxon>Bacillariophycidae</taxon>
        <taxon>Bacillariales</taxon>
        <taxon>Bacillariaceae</taxon>
        <taxon>Pseudo-nitzschia</taxon>
    </lineage>
</organism>
<dbReference type="SFLD" id="SFLDG01062">
    <property type="entry name" value="methyltransferase_(Class_A)"/>
    <property type="match status" value="1"/>
</dbReference>
<keyword evidence="3" id="KW-0004">4Fe-4S</keyword>
<dbReference type="AlphaFoldDB" id="A0A7S4EGI8"/>
<evidence type="ECO:0000256" key="5">
    <source>
        <dbReference type="ARBA" id="ARBA00022603"/>
    </source>
</evidence>
<evidence type="ECO:0000256" key="6">
    <source>
        <dbReference type="ARBA" id="ARBA00022679"/>
    </source>
</evidence>
<evidence type="ECO:0000256" key="12">
    <source>
        <dbReference type="SAM" id="SignalP"/>
    </source>
</evidence>
<evidence type="ECO:0000256" key="9">
    <source>
        <dbReference type="ARBA" id="ARBA00023004"/>
    </source>
</evidence>
<dbReference type="InterPro" id="IPR013785">
    <property type="entry name" value="Aldolase_TIM"/>
</dbReference>
<comment type="subcellular location">
    <subcellularLocation>
        <location evidence="2">Cytoplasm</location>
    </subcellularLocation>
</comment>
<feature type="domain" description="Radical SAM core" evidence="13">
    <location>
        <begin position="254"/>
        <end position="518"/>
    </location>
</feature>
<dbReference type="GO" id="GO:0005737">
    <property type="term" value="C:cytoplasm"/>
    <property type="evidence" value="ECO:0007669"/>
    <property type="project" value="UniProtKB-SubCell"/>
</dbReference>
<feature type="region of interest" description="Disordered" evidence="11">
    <location>
        <begin position="30"/>
        <end position="70"/>
    </location>
</feature>
<accession>A0A7S4EGI8</accession>
<dbReference type="InterPro" id="IPR040072">
    <property type="entry name" value="Methyltransferase_A"/>
</dbReference>
<evidence type="ECO:0000256" key="2">
    <source>
        <dbReference type="ARBA" id="ARBA00004496"/>
    </source>
</evidence>
<evidence type="ECO:0000256" key="3">
    <source>
        <dbReference type="ARBA" id="ARBA00022485"/>
    </source>
</evidence>
<evidence type="ECO:0000259" key="13">
    <source>
        <dbReference type="PROSITE" id="PS51918"/>
    </source>
</evidence>
<dbReference type="GO" id="GO:0046872">
    <property type="term" value="F:metal ion binding"/>
    <property type="evidence" value="ECO:0007669"/>
    <property type="project" value="UniProtKB-KW"/>
</dbReference>
<feature type="compositionally biased region" description="Low complexity" evidence="11">
    <location>
        <begin position="51"/>
        <end position="70"/>
    </location>
</feature>
<keyword evidence="9" id="KW-0408">Iron</keyword>
<dbReference type="InterPro" id="IPR004383">
    <property type="entry name" value="rRNA_lsu_MTrfase_RlmN/Cfr"/>
</dbReference>
<dbReference type="InterPro" id="IPR058240">
    <property type="entry name" value="rSAM_sf"/>
</dbReference>
<dbReference type="PROSITE" id="PS51257">
    <property type="entry name" value="PROKAR_LIPOPROTEIN"/>
    <property type="match status" value="1"/>
</dbReference>
<feature type="compositionally biased region" description="Low complexity" evidence="11">
    <location>
        <begin position="30"/>
        <end position="41"/>
    </location>
</feature>
<gene>
    <name evidence="14" type="ORF">PAUS00366_LOCUS4740</name>
</gene>
<dbReference type="GO" id="GO:0008173">
    <property type="term" value="F:RNA methyltransferase activity"/>
    <property type="evidence" value="ECO:0007669"/>
    <property type="project" value="InterPro"/>
</dbReference>
<dbReference type="GO" id="GO:0070475">
    <property type="term" value="P:rRNA base methylation"/>
    <property type="evidence" value="ECO:0007669"/>
    <property type="project" value="TreeGrafter"/>
</dbReference>
<evidence type="ECO:0000256" key="10">
    <source>
        <dbReference type="ARBA" id="ARBA00023014"/>
    </source>
</evidence>
<dbReference type="InterPro" id="IPR007197">
    <property type="entry name" value="rSAM"/>
</dbReference>
<keyword evidence="7" id="KW-0949">S-adenosyl-L-methionine</keyword>
<dbReference type="EMBL" id="HBIX01005992">
    <property type="protein sequence ID" value="CAE0711988.1"/>
    <property type="molecule type" value="Transcribed_RNA"/>
</dbReference>
<keyword evidence="6" id="KW-0808">Transferase</keyword>